<evidence type="ECO:0000313" key="7">
    <source>
        <dbReference type="EMBL" id="RJP73123.1"/>
    </source>
</evidence>
<dbReference type="GO" id="GO:0046872">
    <property type="term" value="F:metal ion binding"/>
    <property type="evidence" value="ECO:0007669"/>
    <property type="project" value="UniProtKB-KW"/>
</dbReference>
<keyword evidence="5" id="KW-0411">Iron-sulfur</keyword>
<accession>A0A419F3X0</accession>
<dbReference type="InterPro" id="IPR058240">
    <property type="entry name" value="rSAM_sf"/>
</dbReference>
<name>A0A419F3X0_9BACT</name>
<dbReference type="SMART" id="SM00729">
    <property type="entry name" value="Elp3"/>
    <property type="match status" value="1"/>
</dbReference>
<proteinExistence type="predicted"/>
<evidence type="ECO:0000256" key="1">
    <source>
        <dbReference type="ARBA" id="ARBA00001966"/>
    </source>
</evidence>
<keyword evidence="4" id="KW-0408">Iron</keyword>
<dbReference type="Pfam" id="PF04055">
    <property type="entry name" value="Radical_SAM"/>
    <property type="match status" value="1"/>
</dbReference>
<keyword evidence="3" id="KW-0479">Metal-binding</keyword>
<dbReference type="GO" id="GO:0051536">
    <property type="term" value="F:iron-sulfur cluster binding"/>
    <property type="evidence" value="ECO:0007669"/>
    <property type="project" value="UniProtKB-KW"/>
</dbReference>
<feature type="domain" description="Radical SAM core" evidence="6">
    <location>
        <begin position="184"/>
        <end position="414"/>
    </location>
</feature>
<evidence type="ECO:0000256" key="3">
    <source>
        <dbReference type="ARBA" id="ARBA00022723"/>
    </source>
</evidence>
<dbReference type="PANTHER" id="PTHR43409">
    <property type="entry name" value="ANAEROBIC MAGNESIUM-PROTOPORPHYRIN IX MONOMETHYL ESTER CYCLASE-RELATED"/>
    <property type="match status" value="1"/>
</dbReference>
<organism evidence="7 8">
    <name type="scientific">Candidatus Abyssobacteria bacterium SURF_17</name>
    <dbReference type="NCBI Taxonomy" id="2093361"/>
    <lineage>
        <taxon>Bacteria</taxon>
        <taxon>Pseudomonadati</taxon>
        <taxon>Candidatus Hydrogenedentota</taxon>
        <taxon>Candidatus Abyssobacteria</taxon>
    </lineage>
</organism>
<dbReference type="Gene3D" id="3.20.20.70">
    <property type="entry name" value="Aldolase class I"/>
    <property type="match status" value="1"/>
</dbReference>
<dbReference type="InterPro" id="IPR007197">
    <property type="entry name" value="rSAM"/>
</dbReference>
<protein>
    <submittedName>
        <fullName evidence="7">Radical SAM protein</fullName>
    </submittedName>
</protein>
<dbReference type="SFLD" id="SFLDS00029">
    <property type="entry name" value="Radical_SAM"/>
    <property type="match status" value="1"/>
</dbReference>
<comment type="caution">
    <text evidence="7">The sequence shown here is derived from an EMBL/GenBank/DDBJ whole genome shotgun (WGS) entry which is preliminary data.</text>
</comment>
<evidence type="ECO:0000256" key="4">
    <source>
        <dbReference type="ARBA" id="ARBA00023004"/>
    </source>
</evidence>
<dbReference type="CDD" id="cd01335">
    <property type="entry name" value="Radical_SAM"/>
    <property type="match status" value="1"/>
</dbReference>
<gene>
    <name evidence="7" type="ORF">C4532_04965</name>
</gene>
<dbReference type="PANTHER" id="PTHR43409:SF7">
    <property type="entry name" value="BLL1977 PROTEIN"/>
    <property type="match status" value="1"/>
</dbReference>
<dbReference type="SFLD" id="SFLDG01082">
    <property type="entry name" value="B12-binding_domain_containing"/>
    <property type="match status" value="1"/>
</dbReference>
<keyword evidence="2" id="KW-0949">S-adenosyl-L-methionine</keyword>
<dbReference type="GO" id="GO:0003824">
    <property type="term" value="F:catalytic activity"/>
    <property type="evidence" value="ECO:0007669"/>
    <property type="project" value="InterPro"/>
</dbReference>
<dbReference type="SUPFAM" id="SSF102114">
    <property type="entry name" value="Radical SAM enzymes"/>
    <property type="match status" value="1"/>
</dbReference>
<evidence type="ECO:0000313" key="8">
    <source>
        <dbReference type="Proteomes" id="UP000285961"/>
    </source>
</evidence>
<reference evidence="7 8" key="1">
    <citation type="journal article" date="2017" name="ISME J.">
        <title>Energy and carbon metabolisms in a deep terrestrial subsurface fluid microbial community.</title>
        <authorList>
            <person name="Momper L."/>
            <person name="Jungbluth S.P."/>
            <person name="Lee M.D."/>
            <person name="Amend J.P."/>
        </authorList>
    </citation>
    <scope>NUCLEOTIDE SEQUENCE [LARGE SCALE GENOMIC DNA]</scope>
    <source>
        <strain evidence="7">SURF_17</strain>
    </source>
</reference>
<sequence>MKRVLLTNPYGPYDLEWGSNQYDILESRLQRGQGPFSLKSYTPTLALFLIAENINAETTVMEFPHIEDFEEELKKGYDFVGIQLIALTIHKVVRMIKIAREVAPQTKIVIGGYGVLNLDDPPPGESGDEAQYILNEADYICREEGVRFMRKLLGDEPADRPITQKYLPMNEIYFPGSEDFTTYAPKPMSGMALVALGCPNGCEFCCTSAMFKKQKFYVATPEETFETLKHFCRRGGGRATTVTLMDEDLLLNPDYVRRLGKLIQEDKEFGLRKLSYFCFGDIRSLTQYSMEELLECGVDSVWVGVESSINDVITSEHHIEKRTCDDIKSTFRAMDEYGVGITASTVLGWDFHTPDNIVEDIDFFVDLKPSAYQMTFLTACPGTELYRRMKEAGRINPKMTYHDVQQCNAGTFIPKNFGVGELKHYFDLAHKKLYESNGPGIFRTFQLCLNGYETCSKSRRPLLKEQKAQFFAERCQRAYPLLEACAKFAPSETVRERVRQTDEKYRQLFGEPTEEQKLFSMGFCQLVEQRVEKMKESSTDSPYDPPVCRMFYNPAKGPIPLVKKGRGPEEPVSFKAFEDADASVSSC</sequence>
<dbReference type="EMBL" id="QZKI01000032">
    <property type="protein sequence ID" value="RJP73123.1"/>
    <property type="molecule type" value="Genomic_DNA"/>
</dbReference>
<dbReference type="InterPro" id="IPR013785">
    <property type="entry name" value="Aldolase_TIM"/>
</dbReference>
<dbReference type="InterPro" id="IPR051198">
    <property type="entry name" value="BchE-like"/>
</dbReference>
<evidence type="ECO:0000259" key="6">
    <source>
        <dbReference type="PROSITE" id="PS51918"/>
    </source>
</evidence>
<dbReference type="PROSITE" id="PS51918">
    <property type="entry name" value="RADICAL_SAM"/>
    <property type="match status" value="1"/>
</dbReference>
<dbReference type="Proteomes" id="UP000285961">
    <property type="component" value="Unassembled WGS sequence"/>
</dbReference>
<evidence type="ECO:0000256" key="5">
    <source>
        <dbReference type="ARBA" id="ARBA00023014"/>
    </source>
</evidence>
<comment type="cofactor">
    <cofactor evidence="1">
        <name>[4Fe-4S] cluster</name>
        <dbReference type="ChEBI" id="CHEBI:49883"/>
    </cofactor>
</comment>
<dbReference type="GO" id="GO:0005829">
    <property type="term" value="C:cytosol"/>
    <property type="evidence" value="ECO:0007669"/>
    <property type="project" value="TreeGrafter"/>
</dbReference>
<evidence type="ECO:0000256" key="2">
    <source>
        <dbReference type="ARBA" id="ARBA00022691"/>
    </source>
</evidence>
<dbReference type="Gene3D" id="3.40.50.280">
    <property type="entry name" value="Cobalamin-binding domain"/>
    <property type="match status" value="1"/>
</dbReference>
<dbReference type="AlphaFoldDB" id="A0A419F3X0"/>
<dbReference type="InterPro" id="IPR006638">
    <property type="entry name" value="Elp3/MiaA/NifB-like_rSAM"/>
</dbReference>